<name>A0A2G1VA62_9GAMM</name>
<keyword evidence="1" id="KW-0175">Coiled coil</keyword>
<proteinExistence type="predicted"/>
<protein>
    <recommendedName>
        <fullName evidence="4">DGQHR domain-containing protein</fullName>
    </recommendedName>
</protein>
<evidence type="ECO:0008006" key="4">
    <source>
        <dbReference type="Google" id="ProtNLM"/>
    </source>
</evidence>
<reference evidence="2 3" key="1">
    <citation type="submission" date="2017-09" db="EMBL/GenBank/DDBJ databases">
        <title>The draft genome sequences of Marinobacter guineae M3B.</title>
        <authorList>
            <person name="Cao J."/>
        </authorList>
    </citation>
    <scope>NUCLEOTIDE SEQUENCE [LARGE SCALE GENOMIC DNA]</scope>
    <source>
        <strain evidence="2 3">M3B</strain>
    </source>
</reference>
<dbReference type="EMBL" id="NTFI01000018">
    <property type="protein sequence ID" value="PHQ23560.1"/>
    <property type="molecule type" value="Genomic_DNA"/>
</dbReference>
<feature type="coiled-coil region" evidence="1">
    <location>
        <begin position="124"/>
        <end position="151"/>
    </location>
</feature>
<evidence type="ECO:0000313" key="3">
    <source>
        <dbReference type="Proteomes" id="UP000229044"/>
    </source>
</evidence>
<dbReference type="Pfam" id="PF14072">
    <property type="entry name" value="DndB"/>
    <property type="match status" value="1"/>
</dbReference>
<dbReference type="AlphaFoldDB" id="A0A2G1VA62"/>
<gene>
    <name evidence="2" type="ORF">CLH62_20750</name>
</gene>
<dbReference type="InterPro" id="IPR017601">
    <property type="entry name" value="DGQHR-contain_dom"/>
</dbReference>
<organism evidence="2 3">
    <name type="scientific">Marinobacter guineae</name>
    <dbReference type="NCBI Taxonomy" id="432303"/>
    <lineage>
        <taxon>Bacteria</taxon>
        <taxon>Pseudomonadati</taxon>
        <taxon>Pseudomonadota</taxon>
        <taxon>Gammaproteobacteria</taxon>
        <taxon>Pseudomonadales</taxon>
        <taxon>Marinobacteraceae</taxon>
        <taxon>Marinobacter</taxon>
    </lineage>
</organism>
<dbReference type="InterPro" id="IPR017642">
    <property type="entry name" value="DNA_S_mod_DndB"/>
</dbReference>
<accession>A0A2G1VA62</accession>
<dbReference type="NCBIfam" id="TIGR03187">
    <property type="entry name" value="DGQHR"/>
    <property type="match status" value="1"/>
</dbReference>
<evidence type="ECO:0000313" key="2">
    <source>
        <dbReference type="EMBL" id="PHQ23560.1"/>
    </source>
</evidence>
<dbReference type="CDD" id="cd16412">
    <property type="entry name" value="dndB"/>
    <property type="match status" value="1"/>
</dbReference>
<evidence type="ECO:0000256" key="1">
    <source>
        <dbReference type="SAM" id="Coils"/>
    </source>
</evidence>
<keyword evidence="3" id="KW-1185">Reference proteome</keyword>
<dbReference type="Proteomes" id="UP000229044">
    <property type="component" value="Unassembled WGS sequence"/>
</dbReference>
<sequence length="532" mass="59990">MFYVIALERVTITKSFSETFEEGKIISRHKSQETADERWRTLQRKADYPERIAMIDAPYGHAVGDVVPSLVAQAKQERHERLGLSLARDLILQERGTPIERPDFFASWLEDLGLTVDELKAEFGERAAAKLDEEEAQRQEFAERMARINAIEANVSERSEITYSFPAVKGIQAGNEFYTAQIPFKYLVKLFRFDEDTLPPEARAQRHLNERHARDIADYILENRHEYVLPAITASVSSEMAFEGLQVSGAGARVGVLHIPMDAVMLINDGQHRRRGIELALESMPILGEETVCVTLFFDQGLKRSQQMFADINANAKKPSSSLSALYDQRDPFNGFVLDLLKEIPEFRSRVEFESGSVGPKSFKLWNLVSFKKFISNLTDLTKRSIVDYDEAYLRDAKEGVILFLEKARAHIPMWDLMLSGKISAQELREQYVVGHAVFLEALGLYGAEMVNKYLVYGKTEGVDRFEAMEKLENLVPDRTAPVWEGRCVVAGRMQKTSDGVKGTAATLMGLCGMALTPTVAETEMRLGSLLN</sequence>
<dbReference type="RefSeq" id="WP_099620070.1">
    <property type="nucleotide sequence ID" value="NZ_KZ319348.1"/>
</dbReference>
<dbReference type="OrthoDB" id="3524978at2"/>
<comment type="caution">
    <text evidence="2">The sequence shown here is derived from an EMBL/GenBank/DDBJ whole genome shotgun (WGS) entry which is preliminary data.</text>
</comment>